<dbReference type="InterPro" id="IPR002988">
    <property type="entry name" value="GA_module"/>
</dbReference>
<dbReference type="InterPro" id="IPR005877">
    <property type="entry name" value="YSIRK_signal_dom"/>
</dbReference>
<feature type="region of interest" description="Disordered" evidence="2">
    <location>
        <begin position="481"/>
        <end position="505"/>
    </location>
</feature>
<dbReference type="EMBL" id="NAQV01000011">
    <property type="protein sequence ID" value="RAN63851.1"/>
    <property type="molecule type" value="Genomic_DNA"/>
</dbReference>
<evidence type="ECO:0000313" key="7">
    <source>
        <dbReference type="Proteomes" id="UP000249099"/>
    </source>
</evidence>
<feature type="domain" description="Protein G-related albumin-binding (GA) module" evidence="4">
    <location>
        <begin position="433"/>
        <end position="483"/>
    </location>
</feature>
<accession>A0A328KVL3</accession>
<keyword evidence="1 3" id="KW-0732">Signal</keyword>
<evidence type="ECO:0000256" key="2">
    <source>
        <dbReference type="SAM" id="MobiDB-lite"/>
    </source>
</evidence>
<reference evidence="6 7" key="1">
    <citation type="submission" date="2017-03" db="EMBL/GenBank/DDBJ databases">
        <title>wgs assembly of Dolosigranulum pigrum KPL CDC strains.</title>
        <authorList>
            <person name="Brugger S.D."/>
            <person name="Pettigrew M."/>
            <person name="Kong Y."/>
            <person name="Lemon K.P."/>
        </authorList>
    </citation>
    <scope>NUCLEOTIDE SEQUENCE [LARGE SCALE GENOMIC DNA]</scope>
    <source>
        <strain evidence="6 7">KPL1931_CDC4294-98</strain>
    </source>
</reference>
<feature type="compositionally biased region" description="Basic and acidic residues" evidence="2">
    <location>
        <begin position="485"/>
        <end position="503"/>
    </location>
</feature>
<feature type="compositionally biased region" description="Basic and acidic residues" evidence="2">
    <location>
        <begin position="345"/>
        <end position="354"/>
    </location>
</feature>
<feature type="chain" id="PRO_5016368631" description="YSIRK-type signal peptide-containing protein" evidence="3">
    <location>
        <begin position="51"/>
        <end position="531"/>
    </location>
</feature>
<evidence type="ECO:0000256" key="1">
    <source>
        <dbReference type="ARBA" id="ARBA00022729"/>
    </source>
</evidence>
<protein>
    <recommendedName>
        <fullName evidence="8">YSIRK-type signal peptide-containing protein</fullName>
    </recommendedName>
</protein>
<dbReference type="Gene3D" id="1.20.5.420">
    <property type="entry name" value="Immunoglobulin FC, subunit C"/>
    <property type="match status" value="1"/>
</dbReference>
<evidence type="ECO:0008006" key="8">
    <source>
        <dbReference type="Google" id="ProtNLM"/>
    </source>
</evidence>
<evidence type="ECO:0000256" key="3">
    <source>
        <dbReference type="SAM" id="SignalP"/>
    </source>
</evidence>
<dbReference type="AlphaFoldDB" id="A0A328KVL3"/>
<gene>
    <name evidence="6" type="ORF">B8A44_03645</name>
</gene>
<dbReference type="SUPFAM" id="SSF46997">
    <property type="entry name" value="Bacterial immunoglobulin/albumin-binding domains"/>
    <property type="match status" value="1"/>
</dbReference>
<evidence type="ECO:0000313" key="6">
    <source>
        <dbReference type="EMBL" id="RAN63851.1"/>
    </source>
</evidence>
<proteinExistence type="predicted"/>
<organism evidence="6 7">
    <name type="scientific">Dolosigranulum pigrum</name>
    <dbReference type="NCBI Taxonomy" id="29394"/>
    <lineage>
        <taxon>Bacteria</taxon>
        <taxon>Bacillati</taxon>
        <taxon>Bacillota</taxon>
        <taxon>Bacilli</taxon>
        <taxon>Lactobacillales</taxon>
        <taxon>Carnobacteriaceae</taxon>
        <taxon>Dolosigranulum</taxon>
    </lineage>
</organism>
<feature type="region of interest" description="Disordered" evidence="2">
    <location>
        <begin position="51"/>
        <end position="84"/>
    </location>
</feature>
<feature type="domain" description="YSIRK Gram-positive signal peptide" evidence="5">
    <location>
        <begin position="20"/>
        <end position="44"/>
    </location>
</feature>
<feature type="signal peptide" evidence="3">
    <location>
        <begin position="1"/>
        <end position="50"/>
    </location>
</feature>
<dbReference type="Pfam" id="PF04650">
    <property type="entry name" value="YSIRK_signal"/>
    <property type="match status" value="1"/>
</dbReference>
<feature type="region of interest" description="Disordered" evidence="2">
    <location>
        <begin position="332"/>
        <end position="354"/>
    </location>
</feature>
<evidence type="ECO:0000259" key="5">
    <source>
        <dbReference type="Pfam" id="PF04650"/>
    </source>
</evidence>
<dbReference type="Pfam" id="PF01468">
    <property type="entry name" value="GA"/>
    <property type="match status" value="1"/>
</dbReference>
<comment type="caution">
    <text evidence="6">The sequence shown here is derived from an EMBL/GenBank/DDBJ whole genome shotgun (WGS) entry which is preliminary data.</text>
</comment>
<evidence type="ECO:0000259" key="4">
    <source>
        <dbReference type="Pfam" id="PF01468"/>
    </source>
</evidence>
<dbReference type="NCBIfam" id="TIGR01168">
    <property type="entry name" value="YSIRK_signal"/>
    <property type="match status" value="1"/>
</dbReference>
<name>A0A328KVL3_9LACT</name>
<dbReference type="InterPro" id="IPR009063">
    <property type="entry name" value="Ig/albumin-bd_sf"/>
</dbReference>
<sequence>MIHMVGKNNKQEQLRKNATKNTRFSLKKLSVGVASVAVGASLLVGNVAHAQDPANTPGPDGKLPNPANTVVQDGTGNGAGESIKPDANTALQAQAAEAPELQRLKDEVISDLLPLGAPNSLIEKIQHAKSMQLVQALADNFKESKAVNPTDSEADKSENLANAKELLNTKIDAVVKNSDKNKEFKAKVKNATDLEALEVIENEVDAFVDSVDAEELAEAKELLNIKIDAVVKNHDKNESFKAKVKNATDLEALEVIENEVDAFVDSVDAKELEEQKELLEIKIKAVVEDKNKQEEFLKELAELSKVLNLDIEDLQKFEDKVDAYVDAIDAAGEKDKGQAPNGKPGNKEQGSKANERLELARKAELERLSKAGLSKERTEELRKKFLAATSMEELARLGALVDKEATQDPTGGLPQNDGTRPAFSQKELDKLVAEERAKRETEIQKLPNLTQDQKDQLVAGLKKATTVNELDAILGKAKELNAAQADKKQAEKKEEKKQGERLPDTATGAWALGLVGASSILAGAGIKKFKK</sequence>
<dbReference type="Proteomes" id="UP000249099">
    <property type="component" value="Unassembled WGS sequence"/>
</dbReference>